<dbReference type="Proteomes" id="UP000244060">
    <property type="component" value="Unassembled WGS sequence"/>
</dbReference>
<sequence>MYCGFTQRAARPARSGRASASAGARWRTAPPAPVRQFAEADGAAVHRELKRPGVTLAPLCDEYRGHHPEGYGCSAFCEQCRRWVGRLSPVSHQRCASGATASVMPRASGCASTIPANRPTAPRPDGDCRRRGLLREGAEKYVLMSGCDFPGTTNYPAGAGWVNDGACAVAGDGGPNRWLSCSHPRVGYRLTLSDAGLPLSKNGCLSQRTSRVP</sequence>
<reference evidence="1 2" key="1">
    <citation type="submission" date="2018-04" db="EMBL/GenBank/DDBJ databases">
        <title>Genomic Encyclopedia of Type Strains, Phase III (KMG-III): the genomes of soil and plant-associated and newly described type strains.</title>
        <authorList>
            <person name="Whitman W."/>
        </authorList>
    </citation>
    <scope>NUCLEOTIDE SEQUENCE [LARGE SCALE GENOMIC DNA]</scope>
    <source>
        <strain evidence="1 2">KA25</strain>
    </source>
</reference>
<keyword evidence="2" id="KW-1185">Reference proteome</keyword>
<dbReference type="AlphaFoldDB" id="A0A2T5JST5"/>
<gene>
    <name evidence="1" type="ORF">C8J28_12524</name>
</gene>
<accession>A0A2T5JST5</accession>
<evidence type="ECO:0000313" key="1">
    <source>
        <dbReference type="EMBL" id="PTR12065.1"/>
    </source>
</evidence>
<evidence type="ECO:0000313" key="2">
    <source>
        <dbReference type="Proteomes" id="UP000244060"/>
    </source>
</evidence>
<comment type="caution">
    <text evidence="1">The sequence shown here is derived from an EMBL/GenBank/DDBJ whole genome shotgun (WGS) entry which is preliminary data.</text>
</comment>
<proteinExistence type="predicted"/>
<name>A0A2T5JST5_9RHOB</name>
<dbReference type="EMBL" id="QAOT01000025">
    <property type="protein sequence ID" value="PTR12065.1"/>
    <property type="molecule type" value="Genomic_DNA"/>
</dbReference>
<organism evidence="1 2">
    <name type="scientific">Cereibacter azotoformans</name>
    <dbReference type="NCBI Taxonomy" id="43057"/>
    <lineage>
        <taxon>Bacteria</taxon>
        <taxon>Pseudomonadati</taxon>
        <taxon>Pseudomonadota</taxon>
        <taxon>Alphaproteobacteria</taxon>
        <taxon>Rhodobacterales</taxon>
        <taxon>Paracoccaceae</taxon>
        <taxon>Cereibacter</taxon>
    </lineage>
</organism>
<protein>
    <submittedName>
        <fullName evidence="1">Uncharacterized protein</fullName>
    </submittedName>
</protein>